<dbReference type="AlphaFoldDB" id="A0A8X6XH53"/>
<name>A0A8X6XH53_9ARAC</name>
<gene>
    <name evidence="2" type="ORF">TNIN_370591</name>
</gene>
<feature type="compositionally biased region" description="Basic and acidic residues" evidence="1">
    <location>
        <begin position="49"/>
        <end position="63"/>
    </location>
</feature>
<evidence type="ECO:0000256" key="1">
    <source>
        <dbReference type="SAM" id="MobiDB-lite"/>
    </source>
</evidence>
<reference evidence="2" key="1">
    <citation type="submission" date="2020-08" db="EMBL/GenBank/DDBJ databases">
        <title>Multicomponent nature underlies the extraordinary mechanical properties of spider dragline silk.</title>
        <authorList>
            <person name="Kono N."/>
            <person name="Nakamura H."/>
            <person name="Mori M."/>
            <person name="Yoshida Y."/>
            <person name="Ohtoshi R."/>
            <person name="Malay A.D."/>
            <person name="Moran D.A.P."/>
            <person name="Tomita M."/>
            <person name="Numata K."/>
            <person name="Arakawa K."/>
        </authorList>
    </citation>
    <scope>NUCLEOTIDE SEQUENCE</scope>
</reference>
<protein>
    <submittedName>
        <fullName evidence="2">Uncharacterized protein</fullName>
    </submittedName>
</protein>
<organism evidence="2 3">
    <name type="scientific">Trichonephila inaurata madagascariensis</name>
    <dbReference type="NCBI Taxonomy" id="2747483"/>
    <lineage>
        <taxon>Eukaryota</taxon>
        <taxon>Metazoa</taxon>
        <taxon>Ecdysozoa</taxon>
        <taxon>Arthropoda</taxon>
        <taxon>Chelicerata</taxon>
        <taxon>Arachnida</taxon>
        <taxon>Araneae</taxon>
        <taxon>Araneomorphae</taxon>
        <taxon>Entelegynae</taxon>
        <taxon>Araneoidea</taxon>
        <taxon>Nephilidae</taxon>
        <taxon>Trichonephila</taxon>
        <taxon>Trichonephila inaurata</taxon>
    </lineage>
</organism>
<accession>A0A8X6XH53</accession>
<proteinExistence type="predicted"/>
<feature type="non-terminal residue" evidence="2">
    <location>
        <position position="1"/>
    </location>
</feature>
<dbReference type="Proteomes" id="UP000886998">
    <property type="component" value="Unassembled WGS sequence"/>
</dbReference>
<evidence type="ECO:0000313" key="2">
    <source>
        <dbReference type="EMBL" id="GFY52587.1"/>
    </source>
</evidence>
<comment type="caution">
    <text evidence="2">The sequence shown here is derived from an EMBL/GenBank/DDBJ whole genome shotgun (WGS) entry which is preliminary data.</text>
</comment>
<dbReference type="EMBL" id="BMAV01008753">
    <property type="protein sequence ID" value="GFY52587.1"/>
    <property type="molecule type" value="Genomic_DNA"/>
</dbReference>
<feature type="region of interest" description="Disordered" evidence="1">
    <location>
        <begin position="49"/>
        <end position="70"/>
    </location>
</feature>
<evidence type="ECO:0000313" key="3">
    <source>
        <dbReference type="Proteomes" id="UP000886998"/>
    </source>
</evidence>
<sequence length="70" mass="7683">AGGYLQAPPLTAGSMLSVLGPWLSVDAPSTTTLKGADATETRYDTIEGRRRHERDDRLRKTESKYAISMD</sequence>
<keyword evidence="3" id="KW-1185">Reference proteome</keyword>